<feature type="transmembrane region" description="Helical" evidence="8">
    <location>
        <begin position="168"/>
        <end position="186"/>
    </location>
</feature>
<evidence type="ECO:0008006" key="11">
    <source>
        <dbReference type="Google" id="ProtNLM"/>
    </source>
</evidence>
<dbReference type="Gene3D" id="1.20.1730.10">
    <property type="entry name" value="Sodium/glucose cotransporter"/>
    <property type="match status" value="1"/>
</dbReference>
<feature type="transmembrane region" description="Helical" evidence="8">
    <location>
        <begin position="108"/>
        <end position="128"/>
    </location>
</feature>
<keyword evidence="3 8" id="KW-0812">Transmembrane</keyword>
<dbReference type="InterPro" id="IPR001734">
    <property type="entry name" value="Na/solute_symporter"/>
</dbReference>
<evidence type="ECO:0000256" key="3">
    <source>
        <dbReference type="ARBA" id="ARBA00022692"/>
    </source>
</evidence>
<comment type="subcellular location">
    <subcellularLocation>
        <location evidence="1">Membrane</location>
        <topology evidence="1">Multi-pass membrane protein</topology>
    </subcellularLocation>
</comment>
<dbReference type="Proteomes" id="UP000261380">
    <property type="component" value="Unplaced"/>
</dbReference>
<evidence type="ECO:0000256" key="4">
    <source>
        <dbReference type="ARBA" id="ARBA00022989"/>
    </source>
</evidence>
<accession>A0A3B5L9S8</accession>
<evidence type="ECO:0000256" key="5">
    <source>
        <dbReference type="ARBA" id="ARBA00023136"/>
    </source>
</evidence>
<dbReference type="GO" id="GO:0005886">
    <property type="term" value="C:plasma membrane"/>
    <property type="evidence" value="ECO:0007669"/>
    <property type="project" value="TreeGrafter"/>
</dbReference>
<dbReference type="Ensembl" id="ENSXCOT00000007683.1">
    <property type="protein sequence ID" value="ENSXCOP00000007587.1"/>
    <property type="gene ID" value="ENSXCOG00000004602.1"/>
</dbReference>
<sequence>DSAAAWVLVALGWIFIPVYISAGVVTMPEYLALRFGGRRIRIYMSVLSLILYIFTKISTDMFSGALFIQVSLGWNLYLSTAILLLVTAAYTVAGGLAAVIYTDALQTLIMVGGALSLMFMAFIKVGWYEGLVDRYMSSFPTVTVENTTCHIPRPDAFHMFRDPVSGDLPWPGLIFGLTVLATWVWCTDQVIVQRSLSAKSLSHAKGGSVLGGYLKLLPMFFIVMPGMVSRALFPDEVGCVDPALCQRICGASIGCSNIAYPKLVVELMPIGLRGLMLAVILAALMSSLTSIFNSSSTIFTLDLYHKARPRASEMELMIVGRIFILVLMCVSLLWIPVVQTANSGQLFEYIQSVTSFLAPPITAVFIMAIFWPRANEQGAFWGLMTGLVMGLVRMILEFSYTAPSCGQPDHRPSVLTDVHYLYFALILLALTCLVILLISHCFTSPVQLHRLTWWSRFNLEPRVDLTTPQRVPDPENSVSSEAEQSQPPTWKRVAMWLCGLSSPSSQSVPPNTQSNDLNFLHEKPVWRKVCNFNAVLLLAFNVFLWGYFA</sequence>
<organism evidence="9 10">
    <name type="scientific">Xiphophorus couchianus</name>
    <name type="common">Monterrey platyfish</name>
    <dbReference type="NCBI Taxonomy" id="32473"/>
    <lineage>
        <taxon>Eukaryota</taxon>
        <taxon>Metazoa</taxon>
        <taxon>Chordata</taxon>
        <taxon>Craniata</taxon>
        <taxon>Vertebrata</taxon>
        <taxon>Euteleostomi</taxon>
        <taxon>Actinopterygii</taxon>
        <taxon>Neopterygii</taxon>
        <taxon>Teleostei</taxon>
        <taxon>Neoteleostei</taxon>
        <taxon>Acanthomorphata</taxon>
        <taxon>Ovalentaria</taxon>
        <taxon>Atherinomorphae</taxon>
        <taxon>Cyprinodontiformes</taxon>
        <taxon>Poeciliidae</taxon>
        <taxon>Poeciliinae</taxon>
        <taxon>Xiphophorus</taxon>
    </lineage>
</organism>
<feature type="transmembrane region" description="Helical" evidence="8">
    <location>
        <begin position="6"/>
        <end position="28"/>
    </location>
</feature>
<evidence type="ECO:0000256" key="6">
    <source>
        <dbReference type="RuleBase" id="RU362091"/>
    </source>
</evidence>
<dbReference type="PANTHER" id="PTHR11819">
    <property type="entry name" value="SOLUTE CARRIER FAMILY 5"/>
    <property type="match status" value="1"/>
</dbReference>
<keyword evidence="4 8" id="KW-1133">Transmembrane helix</keyword>
<feature type="transmembrane region" description="Helical" evidence="8">
    <location>
        <begin position="349"/>
        <end position="371"/>
    </location>
</feature>
<feature type="transmembrane region" description="Helical" evidence="8">
    <location>
        <begin position="378"/>
        <end position="400"/>
    </location>
</feature>
<keyword evidence="10" id="KW-1185">Reference proteome</keyword>
<dbReference type="PROSITE" id="PS50283">
    <property type="entry name" value="NA_SOLUT_SYMP_3"/>
    <property type="match status" value="1"/>
</dbReference>
<dbReference type="PROSITE" id="PS00457">
    <property type="entry name" value="NA_SOLUT_SYMP_2"/>
    <property type="match status" value="1"/>
</dbReference>
<dbReference type="InterPro" id="IPR018212">
    <property type="entry name" value="Na/solute_symporter_CS"/>
</dbReference>
<name>A0A3B5L9S8_9TELE</name>
<dbReference type="PANTHER" id="PTHR11819:SF96">
    <property type="entry name" value="SODIUM_GLUCOSE COTRANSPORTER 4"/>
    <property type="match status" value="1"/>
</dbReference>
<evidence type="ECO:0000256" key="8">
    <source>
        <dbReference type="SAM" id="Phobius"/>
    </source>
</evidence>
<dbReference type="GO" id="GO:0005412">
    <property type="term" value="F:D-glucose:sodium symporter activity"/>
    <property type="evidence" value="ECO:0007669"/>
    <property type="project" value="TreeGrafter"/>
</dbReference>
<keyword evidence="5 8" id="KW-0472">Membrane</keyword>
<dbReference type="PROSITE" id="PS00456">
    <property type="entry name" value="NA_SOLUT_SYMP_1"/>
    <property type="match status" value="1"/>
</dbReference>
<feature type="transmembrane region" description="Helical" evidence="8">
    <location>
        <begin position="40"/>
        <end position="57"/>
    </location>
</feature>
<proteinExistence type="inferred from homology"/>
<feature type="transmembrane region" description="Helical" evidence="8">
    <location>
        <begin position="77"/>
        <end position="101"/>
    </location>
</feature>
<evidence type="ECO:0000256" key="1">
    <source>
        <dbReference type="ARBA" id="ARBA00004141"/>
    </source>
</evidence>
<reference evidence="9" key="2">
    <citation type="submission" date="2025-09" db="UniProtKB">
        <authorList>
            <consortium name="Ensembl"/>
        </authorList>
    </citation>
    <scope>IDENTIFICATION</scope>
</reference>
<dbReference type="GeneTree" id="ENSGT00940000157546"/>
<evidence type="ECO:0000313" key="10">
    <source>
        <dbReference type="Proteomes" id="UP000261380"/>
    </source>
</evidence>
<evidence type="ECO:0000256" key="2">
    <source>
        <dbReference type="ARBA" id="ARBA00006434"/>
    </source>
</evidence>
<comment type="similarity">
    <text evidence="2 6">Belongs to the sodium:solute symporter (SSF) (TC 2.A.21) family.</text>
</comment>
<evidence type="ECO:0000313" key="9">
    <source>
        <dbReference type="Ensembl" id="ENSXCOP00000007587.1"/>
    </source>
</evidence>
<feature type="transmembrane region" description="Helical" evidence="8">
    <location>
        <begin position="420"/>
        <end position="442"/>
    </location>
</feature>
<feature type="transmembrane region" description="Helical" evidence="8">
    <location>
        <begin position="207"/>
        <end position="228"/>
    </location>
</feature>
<dbReference type="AlphaFoldDB" id="A0A3B5L9S8"/>
<feature type="transmembrane region" description="Helical" evidence="8">
    <location>
        <begin position="316"/>
        <end position="337"/>
    </location>
</feature>
<dbReference type="InterPro" id="IPR038377">
    <property type="entry name" value="Na/Glc_symporter_sf"/>
</dbReference>
<feature type="transmembrane region" description="Helical" evidence="8">
    <location>
        <begin position="275"/>
        <end position="304"/>
    </location>
</feature>
<protein>
    <recommendedName>
        <fullName evidence="11">Solute carrier family 5 member 9</fullName>
    </recommendedName>
</protein>
<evidence type="ECO:0000256" key="7">
    <source>
        <dbReference type="SAM" id="MobiDB-lite"/>
    </source>
</evidence>
<feature type="transmembrane region" description="Helical" evidence="8">
    <location>
        <begin position="529"/>
        <end position="548"/>
    </location>
</feature>
<feature type="region of interest" description="Disordered" evidence="7">
    <location>
        <begin position="468"/>
        <end position="487"/>
    </location>
</feature>
<feature type="compositionally biased region" description="Polar residues" evidence="7">
    <location>
        <begin position="476"/>
        <end position="487"/>
    </location>
</feature>
<reference evidence="9" key="1">
    <citation type="submission" date="2025-08" db="UniProtKB">
        <authorList>
            <consortium name="Ensembl"/>
        </authorList>
    </citation>
    <scope>IDENTIFICATION</scope>
</reference>
<dbReference type="Pfam" id="PF00474">
    <property type="entry name" value="SSF"/>
    <property type="match status" value="1"/>
</dbReference>
<dbReference type="NCBIfam" id="TIGR00813">
    <property type="entry name" value="sss"/>
    <property type="match status" value="1"/>
</dbReference>